<dbReference type="EMBL" id="SJOL01002575">
    <property type="protein sequence ID" value="TGZ73575.1"/>
    <property type="molecule type" value="Genomic_DNA"/>
</dbReference>
<name>A0A4S2MAV3_OPIFE</name>
<feature type="non-terminal residue" evidence="1">
    <location>
        <position position="1"/>
    </location>
</feature>
<reference evidence="1 2" key="1">
    <citation type="journal article" date="2019" name="BMC Genomics">
        <title>New insights from Opisthorchis felineus genome: update on genomics of the epidemiologically important liver flukes.</title>
        <authorList>
            <person name="Ershov N.I."/>
            <person name="Mordvinov V.A."/>
            <person name="Prokhortchouk E.B."/>
            <person name="Pakharukova M.Y."/>
            <person name="Gunbin K.V."/>
            <person name="Ustyantsev K."/>
            <person name="Genaev M.A."/>
            <person name="Blinov A.G."/>
            <person name="Mazur A."/>
            <person name="Boulygina E."/>
            <person name="Tsygankova S."/>
            <person name="Khrameeva E."/>
            <person name="Chekanov N."/>
            <person name="Fan G."/>
            <person name="Xiao A."/>
            <person name="Zhang H."/>
            <person name="Xu X."/>
            <person name="Yang H."/>
            <person name="Solovyev V."/>
            <person name="Lee S.M."/>
            <person name="Liu X."/>
            <person name="Afonnikov D.A."/>
            <person name="Skryabin K.G."/>
        </authorList>
    </citation>
    <scope>NUCLEOTIDE SEQUENCE [LARGE SCALE GENOMIC DNA]</scope>
    <source>
        <strain evidence="1">AK-0245</strain>
        <tissue evidence="1">Whole organism</tissue>
    </source>
</reference>
<feature type="non-terminal residue" evidence="1">
    <location>
        <position position="52"/>
    </location>
</feature>
<keyword evidence="2" id="KW-1185">Reference proteome</keyword>
<evidence type="ECO:0000313" key="1">
    <source>
        <dbReference type="EMBL" id="TGZ73575.1"/>
    </source>
</evidence>
<protein>
    <submittedName>
        <fullName evidence="1">Uncharacterized protein</fullName>
    </submittedName>
</protein>
<sequence length="52" mass="5490">GMASISNSFIENVPIEIDATDTVPWSFLHASSSCVSPQLTASHSVSKKAIDL</sequence>
<comment type="caution">
    <text evidence="1">The sequence shown here is derived from an EMBL/GenBank/DDBJ whole genome shotgun (WGS) entry which is preliminary data.</text>
</comment>
<proteinExistence type="predicted"/>
<gene>
    <name evidence="1" type="ORF">CRM22_001442</name>
</gene>
<dbReference type="Proteomes" id="UP000308267">
    <property type="component" value="Unassembled WGS sequence"/>
</dbReference>
<evidence type="ECO:0000313" key="2">
    <source>
        <dbReference type="Proteomes" id="UP000308267"/>
    </source>
</evidence>
<organism evidence="1 2">
    <name type="scientific">Opisthorchis felineus</name>
    <dbReference type="NCBI Taxonomy" id="147828"/>
    <lineage>
        <taxon>Eukaryota</taxon>
        <taxon>Metazoa</taxon>
        <taxon>Spiralia</taxon>
        <taxon>Lophotrochozoa</taxon>
        <taxon>Platyhelminthes</taxon>
        <taxon>Trematoda</taxon>
        <taxon>Digenea</taxon>
        <taxon>Opisthorchiida</taxon>
        <taxon>Opisthorchiata</taxon>
        <taxon>Opisthorchiidae</taxon>
        <taxon>Opisthorchis</taxon>
    </lineage>
</organism>
<dbReference type="AlphaFoldDB" id="A0A4S2MAV3"/>
<accession>A0A4S2MAV3</accession>